<gene>
    <name evidence="2" type="ORF">AB1Y20_001720</name>
</gene>
<evidence type="ECO:0000313" key="3">
    <source>
        <dbReference type="Proteomes" id="UP001515480"/>
    </source>
</evidence>
<dbReference type="AlphaFoldDB" id="A0AB34KA96"/>
<protein>
    <submittedName>
        <fullName evidence="2">Uncharacterized protein</fullName>
    </submittedName>
</protein>
<evidence type="ECO:0000313" key="2">
    <source>
        <dbReference type="EMBL" id="KAL1530824.1"/>
    </source>
</evidence>
<sequence>MPNGDKVKAASKHGPSVGEKRQAIAAAKKKAFRNDRRLEAAHHVARTHEDSSRRTEHEENMLEQKRKREAKASKAADFFRSITQAAAEEGEAPSGGPTQPIAHKATEDSNVQRIAKHAVLVRPITHQPTEEELKARVDAMLISRRASLERLPHVEPKAAEHCAPADADDKLDNELTCLVGRGILTEAQMDHITDALAEGALTSRECLHMCAAWHTSGGVLGNPLR</sequence>
<dbReference type="Proteomes" id="UP001515480">
    <property type="component" value="Unassembled WGS sequence"/>
</dbReference>
<feature type="region of interest" description="Disordered" evidence="1">
    <location>
        <begin position="1"/>
        <end position="75"/>
    </location>
</feature>
<name>A0AB34KA96_PRYPA</name>
<dbReference type="EMBL" id="JBGBPQ010000001">
    <property type="protein sequence ID" value="KAL1530824.1"/>
    <property type="molecule type" value="Genomic_DNA"/>
</dbReference>
<reference evidence="2 3" key="1">
    <citation type="journal article" date="2024" name="Science">
        <title>Giant polyketide synthase enzymes in the biosynthesis of giant marine polyether toxins.</title>
        <authorList>
            <person name="Fallon T.R."/>
            <person name="Shende V.V."/>
            <person name="Wierzbicki I.H."/>
            <person name="Pendleton A.L."/>
            <person name="Watervoot N.F."/>
            <person name="Auber R.P."/>
            <person name="Gonzalez D.J."/>
            <person name="Wisecaver J.H."/>
            <person name="Moore B.S."/>
        </authorList>
    </citation>
    <scope>NUCLEOTIDE SEQUENCE [LARGE SCALE GENOMIC DNA]</scope>
    <source>
        <strain evidence="2 3">12B1</strain>
    </source>
</reference>
<organism evidence="2 3">
    <name type="scientific">Prymnesium parvum</name>
    <name type="common">Toxic golden alga</name>
    <dbReference type="NCBI Taxonomy" id="97485"/>
    <lineage>
        <taxon>Eukaryota</taxon>
        <taxon>Haptista</taxon>
        <taxon>Haptophyta</taxon>
        <taxon>Prymnesiophyceae</taxon>
        <taxon>Prymnesiales</taxon>
        <taxon>Prymnesiaceae</taxon>
        <taxon>Prymnesium</taxon>
    </lineage>
</organism>
<accession>A0AB34KA96</accession>
<comment type="caution">
    <text evidence="2">The sequence shown here is derived from an EMBL/GenBank/DDBJ whole genome shotgun (WGS) entry which is preliminary data.</text>
</comment>
<feature type="compositionally biased region" description="Basic and acidic residues" evidence="1">
    <location>
        <begin position="32"/>
        <end position="74"/>
    </location>
</feature>
<keyword evidence="3" id="KW-1185">Reference proteome</keyword>
<evidence type="ECO:0000256" key="1">
    <source>
        <dbReference type="SAM" id="MobiDB-lite"/>
    </source>
</evidence>
<proteinExistence type="predicted"/>